<dbReference type="KEGG" id="atr:18427559"/>
<dbReference type="InterPro" id="IPR010683">
    <property type="entry name" value="DUF1262"/>
</dbReference>
<sequence length="395" mass="45740">MYATRPLRSVESLFRLPEGPFSGYLLLQNEEEQDLEPSVETCCWGLYKDKRFTGPPFPQNKCLSVCFTDSAGETTVNHVDHTFFIPVLGQPLTYNLYYVVAVDGKHKGLVCTCSREEEKVTSCFCTFVEDTKPKPFHPNNIYQQMQIIPRGKICKDFISTSVASDGYPPRFLRRNGWEVFISKSKSLKLSKAEGMNVDLRAQFPHMNFPISQKGSKIVTVGEWYSPFIFVKEKGGLDKPKKQLKESFYYKMSLEQQWEEIHCCRGFGSKAVGVETRVKSEEGFLMGRVVVDERWDITNGMVWFETREKSGVQGGLMGVGLSKVIMEKMKWDQDILGNRGEKKDVKVERVFHSSREGEWTFALYVLVERYVLRRMDESLIFSYVFRHSQQLREKWE</sequence>
<gene>
    <name evidence="1" type="ORF">AMTR_s00088p00063810</name>
</gene>
<accession>W1NXV4</accession>
<dbReference type="Gramene" id="ERM99524">
    <property type="protein sequence ID" value="ERM99524"/>
    <property type="gene ID" value="AMTR_s00088p00063810"/>
</dbReference>
<proteinExistence type="predicted"/>
<keyword evidence="2" id="KW-1185">Reference proteome</keyword>
<dbReference type="PANTHER" id="PTHR31050">
    <property type="entry name" value="OS08G0413200 PROTEIN"/>
    <property type="match status" value="1"/>
</dbReference>
<reference evidence="2" key="1">
    <citation type="journal article" date="2013" name="Science">
        <title>The Amborella genome and the evolution of flowering plants.</title>
        <authorList>
            <consortium name="Amborella Genome Project"/>
        </authorList>
    </citation>
    <scope>NUCLEOTIDE SEQUENCE [LARGE SCALE GENOMIC DNA]</scope>
</reference>
<dbReference type="OrthoDB" id="1898393at2759"/>
<dbReference type="Pfam" id="PF06880">
    <property type="entry name" value="DUF1262"/>
    <property type="match status" value="1"/>
</dbReference>
<dbReference type="AlphaFoldDB" id="W1NXV4"/>
<protein>
    <submittedName>
        <fullName evidence="1">Uncharacterized protein</fullName>
    </submittedName>
</protein>
<evidence type="ECO:0000313" key="1">
    <source>
        <dbReference type="EMBL" id="ERM99524.1"/>
    </source>
</evidence>
<organism evidence="1 2">
    <name type="scientific">Amborella trichopoda</name>
    <dbReference type="NCBI Taxonomy" id="13333"/>
    <lineage>
        <taxon>Eukaryota</taxon>
        <taxon>Viridiplantae</taxon>
        <taxon>Streptophyta</taxon>
        <taxon>Embryophyta</taxon>
        <taxon>Tracheophyta</taxon>
        <taxon>Spermatophyta</taxon>
        <taxon>Magnoliopsida</taxon>
        <taxon>Amborellales</taxon>
        <taxon>Amborellaceae</taxon>
        <taxon>Amborella</taxon>
    </lineage>
</organism>
<dbReference type="Proteomes" id="UP000017836">
    <property type="component" value="Unassembled WGS sequence"/>
</dbReference>
<dbReference type="eggNOG" id="ENOG502QPJ9">
    <property type="taxonomic scope" value="Eukaryota"/>
</dbReference>
<evidence type="ECO:0000313" key="2">
    <source>
        <dbReference type="Proteomes" id="UP000017836"/>
    </source>
</evidence>
<name>W1NXV4_AMBTC</name>
<dbReference type="EMBL" id="KI394998">
    <property type="protein sequence ID" value="ERM99524.1"/>
    <property type="molecule type" value="Genomic_DNA"/>
</dbReference>
<dbReference type="HOGENOM" id="CLU_061278_1_0_1"/>
<dbReference type="PANTHER" id="PTHR31050:SF3">
    <property type="entry name" value="OS08G0412800 PROTEIN"/>
    <property type="match status" value="1"/>
</dbReference>
<dbReference type="OMA" id="PDPYDIH"/>